<dbReference type="PANTHER" id="PTHR10110">
    <property type="entry name" value="SODIUM/HYDROGEN EXCHANGER"/>
    <property type="match status" value="1"/>
</dbReference>
<dbReference type="RefSeq" id="WP_132971713.1">
    <property type="nucleotide sequence ID" value="NZ_SMFX01000001.1"/>
</dbReference>
<evidence type="ECO:0000313" key="13">
    <source>
        <dbReference type="EMBL" id="TCK17875.1"/>
    </source>
</evidence>
<comment type="subcellular location">
    <subcellularLocation>
        <location evidence="1">Cell membrane</location>
        <topology evidence="1">Multi-pass membrane protein</topology>
    </subcellularLocation>
</comment>
<feature type="transmembrane region" description="Helical" evidence="11">
    <location>
        <begin position="299"/>
        <end position="318"/>
    </location>
</feature>
<feature type="transmembrane region" description="Helical" evidence="11">
    <location>
        <begin position="389"/>
        <end position="410"/>
    </location>
</feature>
<feature type="transmembrane region" description="Helical" evidence="11">
    <location>
        <begin position="107"/>
        <end position="130"/>
    </location>
</feature>
<dbReference type="EMBL" id="SMFX01000001">
    <property type="protein sequence ID" value="TCK17875.1"/>
    <property type="molecule type" value="Genomic_DNA"/>
</dbReference>
<keyword evidence="9 11" id="KW-0472">Membrane</keyword>
<gene>
    <name evidence="13" type="ORF">DFR30_1128</name>
</gene>
<dbReference type="Pfam" id="PF00999">
    <property type="entry name" value="Na_H_Exchanger"/>
    <property type="match status" value="1"/>
</dbReference>
<dbReference type="GO" id="GO:0098719">
    <property type="term" value="P:sodium ion import across plasma membrane"/>
    <property type="evidence" value="ECO:0007669"/>
    <property type="project" value="TreeGrafter"/>
</dbReference>
<evidence type="ECO:0000256" key="9">
    <source>
        <dbReference type="ARBA" id="ARBA00023136"/>
    </source>
</evidence>
<dbReference type="GO" id="GO:0015385">
    <property type="term" value="F:sodium:proton antiporter activity"/>
    <property type="evidence" value="ECO:0007669"/>
    <property type="project" value="InterPro"/>
</dbReference>
<feature type="transmembrane region" description="Helical" evidence="11">
    <location>
        <begin position="78"/>
        <end position="95"/>
    </location>
</feature>
<feature type="transmembrane region" description="Helical" evidence="11">
    <location>
        <begin position="362"/>
        <end position="383"/>
    </location>
</feature>
<evidence type="ECO:0000256" key="3">
    <source>
        <dbReference type="ARBA" id="ARBA00022449"/>
    </source>
</evidence>
<organism evidence="13 14">
    <name type="scientific">Thiogranum longum</name>
    <dbReference type="NCBI Taxonomy" id="1537524"/>
    <lineage>
        <taxon>Bacteria</taxon>
        <taxon>Pseudomonadati</taxon>
        <taxon>Pseudomonadota</taxon>
        <taxon>Gammaproteobacteria</taxon>
        <taxon>Chromatiales</taxon>
        <taxon>Ectothiorhodospiraceae</taxon>
        <taxon>Thiogranum</taxon>
    </lineage>
</organism>
<evidence type="ECO:0000256" key="5">
    <source>
        <dbReference type="ARBA" id="ARBA00022692"/>
    </source>
</evidence>
<evidence type="ECO:0000256" key="10">
    <source>
        <dbReference type="ARBA" id="ARBA00023201"/>
    </source>
</evidence>
<dbReference type="PANTHER" id="PTHR10110:SF86">
    <property type="entry name" value="SODIUM_HYDROGEN EXCHANGER 7"/>
    <property type="match status" value="1"/>
</dbReference>
<accession>A0A4R1HCA5</accession>
<evidence type="ECO:0000256" key="8">
    <source>
        <dbReference type="ARBA" id="ARBA00023065"/>
    </source>
</evidence>
<feature type="transmembrane region" description="Helical" evidence="11">
    <location>
        <begin position="262"/>
        <end position="279"/>
    </location>
</feature>
<keyword evidence="5 11" id="KW-0812">Transmembrane</keyword>
<dbReference type="GO" id="GO:0051453">
    <property type="term" value="P:regulation of intracellular pH"/>
    <property type="evidence" value="ECO:0007669"/>
    <property type="project" value="TreeGrafter"/>
</dbReference>
<name>A0A4R1HCA5_9GAMM</name>
<dbReference type="InterPro" id="IPR006153">
    <property type="entry name" value="Cation/H_exchanger_TM"/>
</dbReference>
<dbReference type="InterPro" id="IPR018422">
    <property type="entry name" value="Cation/H_exchanger_CPA1"/>
</dbReference>
<dbReference type="AlphaFoldDB" id="A0A4R1HCA5"/>
<evidence type="ECO:0000259" key="12">
    <source>
        <dbReference type="Pfam" id="PF00999"/>
    </source>
</evidence>
<keyword evidence="6 11" id="KW-1133">Transmembrane helix</keyword>
<evidence type="ECO:0000256" key="6">
    <source>
        <dbReference type="ARBA" id="ARBA00022989"/>
    </source>
</evidence>
<protein>
    <submittedName>
        <fullName evidence="13">Sodium/proton antiporter (CPA1 family)</fullName>
    </submittedName>
</protein>
<feature type="transmembrane region" description="Helical" evidence="11">
    <location>
        <begin position="16"/>
        <end position="35"/>
    </location>
</feature>
<comment type="caution">
    <text evidence="13">The sequence shown here is derived from an EMBL/GenBank/DDBJ whole genome shotgun (WGS) entry which is preliminary data.</text>
</comment>
<feature type="transmembrane region" description="Helical" evidence="11">
    <location>
        <begin position="212"/>
        <end position="233"/>
    </location>
</feature>
<keyword evidence="4" id="KW-1003">Cell membrane</keyword>
<keyword evidence="14" id="KW-1185">Reference proteome</keyword>
<evidence type="ECO:0000313" key="14">
    <source>
        <dbReference type="Proteomes" id="UP000295707"/>
    </source>
</evidence>
<evidence type="ECO:0000256" key="11">
    <source>
        <dbReference type="SAM" id="Phobius"/>
    </source>
</evidence>
<feature type="transmembrane region" description="Helical" evidence="11">
    <location>
        <begin position="47"/>
        <end position="66"/>
    </location>
</feature>
<keyword evidence="2" id="KW-0813">Transport</keyword>
<evidence type="ECO:0000256" key="7">
    <source>
        <dbReference type="ARBA" id="ARBA00023053"/>
    </source>
</evidence>
<evidence type="ECO:0000256" key="4">
    <source>
        <dbReference type="ARBA" id="ARBA00022475"/>
    </source>
</evidence>
<sequence length="429" mass="46673">MAFRSLLARYAGKGQPLLAVITLYFMAILLVGLLLEPLARRLHMPFIAALVAGGFAVSQLLVGMGLDIGLRWHHFHDLVFYVFLPVLIFESAISLDVRILLRNLFPVLLLALPLLLLSAAITGALLYFGIGHPQGFPWTTALVGGVLLSATDPVAVTELSRRLPLPQRLLTLMEGESLLNDATTVVFFILLLSVAVGHDRIDADLTGAGIDFLRISFGGLALGLLSGVAGCWLMRWLDRRRFIVSVLAAYASYLAAEHWLHVSGVMATLSCGLWIGHALRTDPDIDARSLLPGWEQLGWVANSALFLLAGVTITVSMFEQRWLAMLIGIAAVLVTRLLSVWLVAWLTSLVPGQLPLSRADRAVMVAGGLRGAITLALALSLPLELEGWWTVQSVAYGVVVFSLFVQAPLLEPLVKKLRHQGYFGARKQP</sequence>
<feature type="domain" description="Cation/H+ exchanger transmembrane" evidence="12">
    <location>
        <begin position="29"/>
        <end position="416"/>
    </location>
</feature>
<feature type="transmembrane region" description="Helical" evidence="11">
    <location>
        <begin position="136"/>
        <end position="157"/>
    </location>
</feature>
<proteinExistence type="predicted"/>
<feature type="transmembrane region" description="Helical" evidence="11">
    <location>
        <begin position="324"/>
        <end position="350"/>
    </location>
</feature>
<keyword evidence="7" id="KW-0915">Sodium</keyword>
<evidence type="ECO:0000256" key="2">
    <source>
        <dbReference type="ARBA" id="ARBA00022448"/>
    </source>
</evidence>
<dbReference type="Gene3D" id="6.10.140.1330">
    <property type="match status" value="1"/>
</dbReference>
<feature type="transmembrane region" description="Helical" evidence="11">
    <location>
        <begin position="178"/>
        <end position="197"/>
    </location>
</feature>
<dbReference type="Proteomes" id="UP000295707">
    <property type="component" value="Unassembled WGS sequence"/>
</dbReference>
<keyword evidence="3" id="KW-0050">Antiport</keyword>
<keyword evidence="8" id="KW-0406">Ion transport</keyword>
<dbReference type="GO" id="GO:0005886">
    <property type="term" value="C:plasma membrane"/>
    <property type="evidence" value="ECO:0007669"/>
    <property type="project" value="UniProtKB-SubCell"/>
</dbReference>
<keyword evidence="10" id="KW-0739">Sodium transport</keyword>
<dbReference type="OrthoDB" id="9774146at2"/>
<reference evidence="13 14" key="1">
    <citation type="submission" date="2019-03" db="EMBL/GenBank/DDBJ databases">
        <title>Genomic Encyclopedia of Type Strains, Phase IV (KMG-IV): sequencing the most valuable type-strain genomes for metagenomic binning, comparative biology and taxonomic classification.</title>
        <authorList>
            <person name="Goeker M."/>
        </authorList>
    </citation>
    <scope>NUCLEOTIDE SEQUENCE [LARGE SCALE GENOMIC DNA]</scope>
    <source>
        <strain evidence="13 14">DSM 19610</strain>
    </source>
</reference>
<dbReference type="GO" id="GO:0015386">
    <property type="term" value="F:potassium:proton antiporter activity"/>
    <property type="evidence" value="ECO:0007669"/>
    <property type="project" value="TreeGrafter"/>
</dbReference>
<evidence type="ECO:0000256" key="1">
    <source>
        <dbReference type="ARBA" id="ARBA00004651"/>
    </source>
</evidence>